<proteinExistence type="inferred from homology"/>
<evidence type="ECO:0000256" key="4">
    <source>
        <dbReference type="ARBA" id="ARBA00022989"/>
    </source>
</evidence>
<evidence type="ECO:0000259" key="9">
    <source>
        <dbReference type="Pfam" id="PF09976"/>
    </source>
</evidence>
<protein>
    <recommendedName>
        <fullName evidence="8">Ancillary SecYEG translocon subunit</fullName>
    </recommendedName>
</protein>
<evidence type="ECO:0000256" key="1">
    <source>
        <dbReference type="ARBA" id="ARBA00004401"/>
    </source>
</evidence>
<dbReference type="PANTHER" id="PTHR38035">
    <property type="entry name" value="UPF0070 PROTEIN YFGM"/>
    <property type="match status" value="1"/>
</dbReference>
<keyword evidence="2" id="KW-1003">Cell membrane</keyword>
<dbReference type="GO" id="GO:0005886">
    <property type="term" value="C:plasma membrane"/>
    <property type="evidence" value="ECO:0007669"/>
    <property type="project" value="UniProtKB-SubCell"/>
</dbReference>
<dbReference type="InterPro" id="IPR018704">
    <property type="entry name" value="SecYEG/CpoB_TPR"/>
</dbReference>
<evidence type="ECO:0000256" key="3">
    <source>
        <dbReference type="ARBA" id="ARBA00022692"/>
    </source>
</evidence>
<dbReference type="Proteomes" id="UP000525329">
    <property type="component" value="Unassembled WGS sequence"/>
</dbReference>
<comment type="subcellular location">
    <subcellularLocation>
        <location evidence="1">Cell membrane</location>
        <topology evidence="1">Single-pass type II membrane protein</topology>
    </subcellularLocation>
</comment>
<feature type="domain" description="Ancillary SecYEG translocon subunit/Cell division coordinator CpoB TPR" evidence="9">
    <location>
        <begin position="19"/>
        <end position="205"/>
    </location>
</feature>
<dbReference type="PANTHER" id="PTHR38035:SF1">
    <property type="entry name" value="ANCILLARY SECYEG TRANSLOCON SUBUNIT"/>
    <property type="match status" value="1"/>
</dbReference>
<comment type="similarity">
    <text evidence="7">Belongs to the YfgM family.</text>
</comment>
<keyword evidence="3" id="KW-0812">Transmembrane</keyword>
<dbReference type="SUPFAM" id="SSF48452">
    <property type="entry name" value="TPR-like"/>
    <property type="match status" value="1"/>
</dbReference>
<name>A0A853G5E7_9GAMM</name>
<dbReference type="GO" id="GO:0044877">
    <property type="term" value="F:protein-containing complex binding"/>
    <property type="evidence" value="ECO:0007669"/>
    <property type="project" value="InterPro"/>
</dbReference>
<evidence type="ECO:0000256" key="2">
    <source>
        <dbReference type="ARBA" id="ARBA00022475"/>
    </source>
</evidence>
<evidence type="ECO:0000256" key="8">
    <source>
        <dbReference type="ARBA" id="ARBA00024235"/>
    </source>
</evidence>
<keyword evidence="5" id="KW-0472">Membrane</keyword>
<gene>
    <name evidence="10" type="ORF">H0A74_00660</name>
</gene>
<dbReference type="Gene3D" id="1.25.40.10">
    <property type="entry name" value="Tetratricopeptide repeat domain"/>
    <property type="match status" value="1"/>
</dbReference>
<dbReference type="InterPro" id="IPR026039">
    <property type="entry name" value="YfgM"/>
</dbReference>
<evidence type="ECO:0000256" key="7">
    <source>
        <dbReference type="ARBA" id="ARBA00024197"/>
    </source>
</evidence>
<evidence type="ECO:0000313" key="10">
    <source>
        <dbReference type="EMBL" id="NYT52093.1"/>
    </source>
</evidence>
<dbReference type="InterPro" id="IPR011990">
    <property type="entry name" value="TPR-like_helical_dom_sf"/>
</dbReference>
<evidence type="ECO:0000313" key="11">
    <source>
        <dbReference type="Proteomes" id="UP000525329"/>
    </source>
</evidence>
<keyword evidence="6" id="KW-0143">Chaperone</keyword>
<dbReference type="AlphaFoldDB" id="A0A853G5E7"/>
<reference evidence="10 11" key="1">
    <citation type="submission" date="2020-05" db="EMBL/GenBank/DDBJ databases">
        <title>Horizontal transmission and recombination maintain forever young bacterial symbiont genomes.</title>
        <authorList>
            <person name="Russell S.L."/>
            <person name="Pepper-Tunick E."/>
            <person name="Svedberg J."/>
            <person name="Byrne A."/>
            <person name="Ruelas Castillo J."/>
            <person name="Vollmers C."/>
            <person name="Beinart R.A."/>
            <person name="Corbett-Detig R."/>
        </authorList>
    </citation>
    <scope>NUCLEOTIDE SEQUENCE [LARGE SCALE GENOMIC DNA]</scope>
    <source>
        <strain evidence="10">Monterey_2004</strain>
    </source>
</reference>
<keyword evidence="4" id="KW-1133">Transmembrane helix</keyword>
<accession>A0A853G5E7</accession>
<dbReference type="PIRSF" id="PIRSF006170">
    <property type="entry name" value="YfgM"/>
    <property type="match status" value="1"/>
</dbReference>
<dbReference type="EMBL" id="JACCHU010000001">
    <property type="protein sequence ID" value="NYT52093.1"/>
    <property type="molecule type" value="Genomic_DNA"/>
</dbReference>
<evidence type="ECO:0000256" key="6">
    <source>
        <dbReference type="ARBA" id="ARBA00023186"/>
    </source>
</evidence>
<organism evidence="10 11">
    <name type="scientific">Candidatus Vesicomyosocius endoextente</name>
    <dbReference type="NCBI Taxonomy" id="2738853"/>
    <lineage>
        <taxon>Bacteria</taxon>
        <taxon>Pseudomonadati</taxon>
        <taxon>Pseudomonadota</taxon>
        <taxon>Gammaproteobacteria</taxon>
        <taxon>Candidatus Pseudothioglobaceae</taxon>
        <taxon>Candidatus Vesicomyidisocius</taxon>
    </lineage>
</organism>
<dbReference type="Pfam" id="PF09976">
    <property type="entry name" value="TPR_21"/>
    <property type="match status" value="1"/>
</dbReference>
<evidence type="ECO:0000256" key="5">
    <source>
        <dbReference type="ARBA" id="ARBA00023136"/>
    </source>
</evidence>
<sequence length="205" mass="23756">MKSFIEVSRTEEEQMEQIKQWIKKNTLKIVIAITVSLSGIWGFNTYKKYQHSQIIKARDIYLTFRSKPYNIQVYEQLKNNHKNSVYLDHAILILAKNAVTNKNYMQALEYLIPLNNTSNPSIAKVINMRIASLHLEMGNYKKALDALNTVPNSTFNGLYNQLKGDIYLAKNHIDNAKKYYKLALNQISKNSELQNLIKIKLSDLN</sequence>
<comment type="caution">
    <text evidence="10">The sequence shown here is derived from an EMBL/GenBank/DDBJ whole genome shotgun (WGS) entry which is preliminary data.</text>
</comment>